<feature type="transmembrane region" description="Helical" evidence="1">
    <location>
        <begin position="109"/>
        <end position="127"/>
    </location>
</feature>
<dbReference type="AlphaFoldDB" id="A0AAP4F7C1"/>
<keyword evidence="1" id="KW-0812">Transmembrane</keyword>
<dbReference type="EMBL" id="JASNVP010000009">
    <property type="protein sequence ID" value="MDK4326800.1"/>
    <property type="molecule type" value="Genomic_DNA"/>
</dbReference>
<evidence type="ECO:0000313" key="3">
    <source>
        <dbReference type="Proteomes" id="UP001226160"/>
    </source>
</evidence>
<proteinExistence type="predicted"/>
<organism evidence="2 3">
    <name type="scientific">Corynebacterium propinquum</name>
    <dbReference type="NCBI Taxonomy" id="43769"/>
    <lineage>
        <taxon>Bacteria</taxon>
        <taxon>Bacillati</taxon>
        <taxon>Actinomycetota</taxon>
        <taxon>Actinomycetes</taxon>
        <taxon>Mycobacteriales</taxon>
        <taxon>Corynebacteriaceae</taxon>
        <taxon>Corynebacterium</taxon>
    </lineage>
</organism>
<feature type="transmembrane region" description="Helical" evidence="1">
    <location>
        <begin position="82"/>
        <end position="103"/>
    </location>
</feature>
<sequence>MQFRFPVWTRLDWLRSGWMGLVLISASTMIRGLFYLPPLIPPGHQIPALEVYLPTVSWALMWIAAGAFGFLCAGFRRGLSFAVGLATALHVAWGCMYTSAWILGFSERGYITALSYFSLAALIVWAYSRASSSIPAIIVEDSMEGARRG</sequence>
<keyword evidence="1" id="KW-0472">Membrane</keyword>
<name>A0AAP4F7C1_9CORY</name>
<feature type="transmembrane region" description="Helical" evidence="1">
    <location>
        <begin position="56"/>
        <end position="75"/>
    </location>
</feature>
<accession>A0AAP4F7C1</accession>
<dbReference type="Proteomes" id="UP001226160">
    <property type="component" value="Unassembled WGS sequence"/>
</dbReference>
<feature type="transmembrane region" description="Helical" evidence="1">
    <location>
        <begin position="12"/>
        <end position="36"/>
    </location>
</feature>
<reference evidence="2" key="1">
    <citation type="submission" date="2023-05" db="EMBL/GenBank/DDBJ databases">
        <title>Metabolic capabilities are highly conserved among human nasal-associated Corynebacterium species in pangenomic analyses.</title>
        <authorList>
            <person name="Tran T.H."/>
            <person name="Roberts A.Q."/>
            <person name="Escapa I.F."/>
            <person name="Gao W."/>
            <person name="Conlan S."/>
            <person name="Kong H."/>
            <person name="Segre J.A."/>
            <person name="Kelly M.S."/>
            <person name="Lemon K.P."/>
        </authorList>
    </citation>
    <scope>NUCLEOTIDE SEQUENCE</scope>
    <source>
        <strain evidence="2">KPL2654</strain>
    </source>
</reference>
<evidence type="ECO:0000313" key="2">
    <source>
        <dbReference type="EMBL" id="MDK4326800.1"/>
    </source>
</evidence>
<evidence type="ECO:0000256" key="1">
    <source>
        <dbReference type="SAM" id="Phobius"/>
    </source>
</evidence>
<protein>
    <submittedName>
        <fullName evidence="2">Uncharacterized protein</fullName>
    </submittedName>
</protein>
<comment type="caution">
    <text evidence="2">The sequence shown here is derived from an EMBL/GenBank/DDBJ whole genome shotgun (WGS) entry which is preliminary data.</text>
</comment>
<keyword evidence="1" id="KW-1133">Transmembrane helix</keyword>
<dbReference type="RefSeq" id="WP_284589975.1">
    <property type="nucleotide sequence ID" value="NZ_JASNVP010000009.1"/>
</dbReference>
<gene>
    <name evidence="2" type="ORF">QPX54_09835</name>
</gene>